<sequence length="158" mass="18194">MSYIIYVIIITILVLLLFPYSAYNNLACYTCEVQPDGICTNLVTKKPYWSKCSPYINDAQCVTFEFNRQIPSEDIVEWFQEDINKRVFKTCVKGTTCDKWFPKEDTKKYLRSINVFLNECVSCKEPFCNGPVHGTAESLSVNVSAVILNILFVLYQLL</sequence>
<dbReference type="AlphaFoldDB" id="A0A8K0G6G4"/>
<keyword evidence="1" id="KW-0472">Membrane</keyword>
<gene>
    <name evidence="2" type="ORF">ILUMI_15881</name>
</gene>
<dbReference type="Proteomes" id="UP000801492">
    <property type="component" value="Unassembled WGS sequence"/>
</dbReference>
<proteinExistence type="predicted"/>
<protein>
    <submittedName>
        <fullName evidence="2">Uncharacterized protein</fullName>
    </submittedName>
</protein>
<organism evidence="2 3">
    <name type="scientific">Ignelater luminosus</name>
    <name type="common">Cucubano</name>
    <name type="synonym">Pyrophorus luminosus</name>
    <dbReference type="NCBI Taxonomy" id="2038154"/>
    <lineage>
        <taxon>Eukaryota</taxon>
        <taxon>Metazoa</taxon>
        <taxon>Ecdysozoa</taxon>
        <taxon>Arthropoda</taxon>
        <taxon>Hexapoda</taxon>
        <taxon>Insecta</taxon>
        <taxon>Pterygota</taxon>
        <taxon>Neoptera</taxon>
        <taxon>Endopterygota</taxon>
        <taxon>Coleoptera</taxon>
        <taxon>Polyphaga</taxon>
        <taxon>Elateriformia</taxon>
        <taxon>Elateroidea</taxon>
        <taxon>Elateridae</taxon>
        <taxon>Agrypninae</taxon>
        <taxon>Pyrophorini</taxon>
        <taxon>Ignelater</taxon>
    </lineage>
</organism>
<evidence type="ECO:0000313" key="3">
    <source>
        <dbReference type="Proteomes" id="UP000801492"/>
    </source>
</evidence>
<keyword evidence="3" id="KW-1185">Reference proteome</keyword>
<name>A0A8K0G6G4_IGNLU</name>
<evidence type="ECO:0000313" key="2">
    <source>
        <dbReference type="EMBL" id="KAF2890292.1"/>
    </source>
</evidence>
<keyword evidence="1" id="KW-0812">Transmembrane</keyword>
<feature type="transmembrane region" description="Helical" evidence="1">
    <location>
        <begin position="5"/>
        <end position="23"/>
    </location>
</feature>
<keyword evidence="1" id="KW-1133">Transmembrane helix</keyword>
<evidence type="ECO:0000256" key="1">
    <source>
        <dbReference type="SAM" id="Phobius"/>
    </source>
</evidence>
<accession>A0A8K0G6G4</accession>
<dbReference type="EMBL" id="VTPC01055073">
    <property type="protein sequence ID" value="KAF2890292.1"/>
    <property type="molecule type" value="Genomic_DNA"/>
</dbReference>
<reference evidence="2" key="1">
    <citation type="submission" date="2019-08" db="EMBL/GenBank/DDBJ databases">
        <title>The genome of the North American firefly Photinus pyralis.</title>
        <authorList>
            <consortium name="Photinus pyralis genome working group"/>
            <person name="Fallon T.R."/>
            <person name="Sander Lower S.E."/>
            <person name="Weng J.-K."/>
        </authorList>
    </citation>
    <scope>NUCLEOTIDE SEQUENCE</scope>
    <source>
        <strain evidence="2">TRF0915ILg1</strain>
        <tissue evidence="2">Whole body</tissue>
    </source>
</reference>
<comment type="caution">
    <text evidence="2">The sequence shown here is derived from an EMBL/GenBank/DDBJ whole genome shotgun (WGS) entry which is preliminary data.</text>
</comment>